<dbReference type="SMART" id="SM00369">
    <property type="entry name" value="LRR_TYP"/>
    <property type="match status" value="13"/>
</dbReference>
<dbReference type="Proteomes" id="UP000694388">
    <property type="component" value="Unplaced"/>
</dbReference>
<evidence type="ECO:0000256" key="1">
    <source>
        <dbReference type="ARBA" id="ARBA00022614"/>
    </source>
</evidence>
<dbReference type="InterPro" id="IPR032675">
    <property type="entry name" value="LRR_dom_sf"/>
</dbReference>
<feature type="domain" description="Roc" evidence="4">
    <location>
        <begin position="376"/>
        <end position="578"/>
    </location>
</feature>
<organism evidence="5 6">
    <name type="scientific">Eptatretus burgeri</name>
    <name type="common">Inshore hagfish</name>
    <dbReference type="NCBI Taxonomy" id="7764"/>
    <lineage>
        <taxon>Eukaryota</taxon>
        <taxon>Metazoa</taxon>
        <taxon>Chordata</taxon>
        <taxon>Craniata</taxon>
        <taxon>Vertebrata</taxon>
        <taxon>Cyclostomata</taxon>
        <taxon>Myxini</taxon>
        <taxon>Myxiniformes</taxon>
        <taxon>Myxinidae</taxon>
        <taxon>Eptatretinae</taxon>
        <taxon>Eptatretus</taxon>
    </lineage>
</organism>
<dbReference type="InterPro" id="IPR003591">
    <property type="entry name" value="Leu-rich_rpt_typical-subtyp"/>
</dbReference>
<dbReference type="PANTHER" id="PTHR48051:SF1">
    <property type="entry name" value="RAS SUPPRESSOR PROTEIN 1"/>
    <property type="match status" value="1"/>
</dbReference>
<dbReference type="Pfam" id="PF23598">
    <property type="entry name" value="LRR_14"/>
    <property type="match status" value="1"/>
</dbReference>
<dbReference type="GO" id="GO:0005737">
    <property type="term" value="C:cytoplasm"/>
    <property type="evidence" value="ECO:0007669"/>
    <property type="project" value="TreeGrafter"/>
</dbReference>
<dbReference type="InterPro" id="IPR027417">
    <property type="entry name" value="P-loop_NTPase"/>
</dbReference>
<dbReference type="Pfam" id="PF00560">
    <property type="entry name" value="LRR_1"/>
    <property type="match status" value="1"/>
</dbReference>
<keyword evidence="1" id="KW-0433">Leucine-rich repeat</keyword>
<dbReference type="Gene3D" id="3.80.10.10">
    <property type="entry name" value="Ribonuclease Inhibitor"/>
    <property type="match status" value="2"/>
</dbReference>
<dbReference type="GO" id="GO:0000166">
    <property type="term" value="F:nucleotide binding"/>
    <property type="evidence" value="ECO:0007669"/>
    <property type="project" value="UniProtKB-KW"/>
</dbReference>
<evidence type="ECO:0000256" key="2">
    <source>
        <dbReference type="ARBA" id="ARBA00022737"/>
    </source>
</evidence>
<dbReference type="SMART" id="SM00364">
    <property type="entry name" value="LRR_BAC"/>
    <property type="match status" value="10"/>
</dbReference>
<dbReference type="SUPFAM" id="SSF52540">
    <property type="entry name" value="P-loop containing nucleoside triphosphate hydrolases"/>
    <property type="match status" value="1"/>
</dbReference>
<evidence type="ECO:0000256" key="3">
    <source>
        <dbReference type="ARBA" id="ARBA00022741"/>
    </source>
</evidence>
<dbReference type="AlphaFoldDB" id="A0A8C4QIM6"/>
<accession>A0A8C4QIM6</accession>
<sequence length="979" mass="108600">MKPAKVWRSSRKAGSGLRRLELCGTNGHGRLTLPGRLQDVDVLDLGGNSLQDLPRDMSATLGGLQALLLRRNGLQEVPSSVLSLSALRELDVSHNHLMSLPDALSGLKSLQKLSVSHNRLQSLPAELGLLLDLEELDVSFNELRRLPLETSRLQKLRTLDVDHNRLSSFPAELCESLRLEELDLSGNRIISLPETLDHARSLTVLWLSNAQLGVLPESFCHAANLENVMLDGNSLDALPDAFDRLRRLKILNLSSNSFSVFPAVLLDVVNLEELYLSRNVLVTVPEGIDSLQKLTILWLDNNHLRCLPDRLVQLATLEELILQGNRIAILPDEFGKLCNLRVLNFKGNPLIQPPYEVCVKGVPYIAAYQKELHNQRPKTRPRLKLVVLGAKGSGKTLLKNCLTGSCRDDCQVNDADVSVAYWNANSDKQTVFIVYDFSGSHRYELLQELFLSPGALYVLVVDLKVYAAERFERTVGRYLRSLGAKVPGGVVCLVGTHADVCTLGEVEEKCLDIYFQIVMQEKRDCEVLGSLMCQVDQAIANRCHGISDSDDEMATFQLVSDRNLHRKRAQLSYLLKHRLQVLSPVLPVGVRGTLPCGAARLRDLIVSVAEHPDIFPYLQRVLPLSWLRLEELLARNTCGSNRNRKSGGGGGNGGGSLQLSWCEVVQLALQAGLTEDRLQSALSYMHDSGKLLHFEESEALRNAIFHDLPHLLRALGALLLDSEAQLARLEQAATSRDFVPGQLHHCLKGFHLHGLLPLPILRLLLQSVVPSVHDQDLLLQLLEWLGLCYRLKAGRLCPPCAGAGGGVFCGAPEASSASFSSATSCVWYKFPWFVKSEMPPAEAWLNNGGLLEHSFVVEQLEIQFRFPTFCPLAVFARYSARVNSHVVDRSDGRHCVCAHRGKVPVTLSMRHDGLTDLISISSHATLPNMWAAWQAVLPLVEELGRLLLEWPGLHYTLHVVCARCLRRGSTHLHTFPAPR</sequence>
<keyword evidence="2" id="KW-0677">Repeat</keyword>
<evidence type="ECO:0000259" key="4">
    <source>
        <dbReference type="PROSITE" id="PS51424"/>
    </source>
</evidence>
<evidence type="ECO:0000313" key="6">
    <source>
        <dbReference type="Proteomes" id="UP000694388"/>
    </source>
</evidence>
<reference evidence="5" key="2">
    <citation type="submission" date="2025-09" db="UniProtKB">
        <authorList>
            <consortium name="Ensembl"/>
        </authorList>
    </citation>
    <scope>IDENTIFICATION</scope>
</reference>
<dbReference type="PROSITE" id="PS51424">
    <property type="entry name" value="ROC"/>
    <property type="match status" value="1"/>
</dbReference>
<keyword evidence="3" id="KW-0547">Nucleotide-binding</keyword>
<dbReference type="InterPro" id="IPR055414">
    <property type="entry name" value="LRR_R13L4/SHOC2-like"/>
</dbReference>
<dbReference type="InterPro" id="IPR001611">
    <property type="entry name" value="Leu-rich_rpt"/>
</dbReference>
<protein>
    <submittedName>
        <fullName evidence="5">Multifunctional ROCO family signaling regulator 1</fullName>
    </submittedName>
</protein>
<dbReference type="Pfam" id="PF08477">
    <property type="entry name" value="Roc"/>
    <property type="match status" value="1"/>
</dbReference>
<dbReference type="SMART" id="SM00365">
    <property type="entry name" value="LRR_SD22"/>
    <property type="match status" value="6"/>
</dbReference>
<proteinExistence type="predicted"/>
<dbReference type="PROSITE" id="PS51450">
    <property type="entry name" value="LRR"/>
    <property type="match status" value="5"/>
</dbReference>
<reference evidence="5" key="1">
    <citation type="submission" date="2025-08" db="UniProtKB">
        <authorList>
            <consortium name="Ensembl"/>
        </authorList>
    </citation>
    <scope>IDENTIFICATION</scope>
</reference>
<name>A0A8C4QIM6_EPTBU</name>
<evidence type="ECO:0000313" key="5">
    <source>
        <dbReference type="Ensembl" id="ENSEBUP00000016071.1"/>
    </source>
</evidence>
<dbReference type="InterPro" id="IPR020859">
    <property type="entry name" value="ROC"/>
</dbReference>
<keyword evidence="6" id="KW-1185">Reference proteome</keyword>
<dbReference type="GO" id="GO:0009966">
    <property type="term" value="P:regulation of signal transduction"/>
    <property type="evidence" value="ECO:0007669"/>
    <property type="project" value="UniProtKB-ARBA"/>
</dbReference>
<dbReference type="OMA" id="IVCPKNG"/>
<dbReference type="PANTHER" id="PTHR48051">
    <property type="match status" value="1"/>
</dbReference>
<dbReference type="GeneTree" id="ENSGT00940000158928"/>
<dbReference type="Gene3D" id="3.40.50.300">
    <property type="entry name" value="P-loop containing nucleotide triphosphate hydrolases"/>
    <property type="match status" value="1"/>
</dbReference>
<dbReference type="InterPro" id="IPR050216">
    <property type="entry name" value="LRR_domain-containing"/>
</dbReference>
<dbReference type="Pfam" id="PF13855">
    <property type="entry name" value="LRR_8"/>
    <property type="match status" value="1"/>
</dbReference>
<dbReference type="Ensembl" id="ENSEBUT00000016646.1">
    <property type="protein sequence ID" value="ENSEBUP00000016071.1"/>
    <property type="gene ID" value="ENSEBUG00000010104.1"/>
</dbReference>
<dbReference type="SUPFAM" id="SSF52058">
    <property type="entry name" value="L domain-like"/>
    <property type="match status" value="1"/>
</dbReference>